<dbReference type="PRINTS" id="PR00133">
    <property type="entry name" value="GLHYDRLASE3"/>
</dbReference>
<dbReference type="Pfam" id="PF00933">
    <property type="entry name" value="Glyco_hydro_3"/>
    <property type="match status" value="1"/>
</dbReference>
<comment type="caution">
    <text evidence="5">The sequence shown here is derived from an EMBL/GenBank/DDBJ whole genome shotgun (WGS) entry which is preliminary data.</text>
</comment>
<dbReference type="Gene3D" id="2.60.40.10">
    <property type="entry name" value="Immunoglobulins"/>
    <property type="match status" value="1"/>
</dbReference>
<dbReference type="InterPro" id="IPR026891">
    <property type="entry name" value="Fn3-like"/>
</dbReference>
<evidence type="ECO:0000313" key="5">
    <source>
        <dbReference type="EMBL" id="HIS45972.1"/>
    </source>
</evidence>
<dbReference type="Pfam" id="PF01915">
    <property type="entry name" value="Glyco_hydro_3_C"/>
    <property type="match status" value="1"/>
</dbReference>
<protein>
    <submittedName>
        <fullName evidence="5">Glycoside hydrolase family 3 C-terminal domain-containing protein</fullName>
    </submittedName>
</protein>
<dbReference type="GO" id="GO:0045493">
    <property type="term" value="P:xylan catabolic process"/>
    <property type="evidence" value="ECO:0007669"/>
    <property type="project" value="InterPro"/>
</dbReference>
<feature type="domain" description="Fibronectin type III-like" evidence="4">
    <location>
        <begin position="730"/>
        <end position="801"/>
    </location>
</feature>
<dbReference type="Gene3D" id="3.20.20.300">
    <property type="entry name" value="Glycoside hydrolase, family 3, N-terminal domain"/>
    <property type="match status" value="1"/>
</dbReference>
<sequence length="969" mass="107882">MNQEKNTLFWDPSQPIEKRLDWLLSEMTIEEKLSCLASKVPPLERLDIPAMSVGGEAAHGVEARNDQNELGEPEPTTSFVQPLGMSATWDPELIRLAGEVTGTEARVIYHRHPDRGLSRWAPTVDLERDPRWGRTEEGYGEDPFLTGEMASAYIRGMQGDHPKYLRIAATLKHFYGNNTEVGRSWKNSSIDPRNKYELYMEPFRRTIQKGRAEAVMTAYNKINGVPGMLNHEVLDILKKQYGLKHAVCDGGAMEFVAGFHHYFGTHAQTLAASLKAGVDAMSDNPLVVEQAAKEAWDLGLLSETDVDTALRNMFRTKLKLGIYDKDGGNPFDRVSEKDLDCEKHRDICRKVSREAVVLLKNTDHMLPLSEDQMKNAVLIGPMADAWYPDWYGGTPPFKTTLKEGLERLTGNAVNWTDGQDRVTFTVGNKGIAVRKDGTLYLSEIPDVFIMEDWGEGSFTFRCERSGKYMNSRFYPGNGAEAPGRVAAERDNVLDWFVMELFGLKPQEDGSVILVNRFGHPIKVKEDGSLWAENGSQGTRFTMNIVQKGIENAVNLAKEAGTVILALGCNSMINAKEEVDRTTIMLPGSQESLAQAVCSTCKNVVVVLLSNYPYGAGIINEEARAIVWSATGAQDMGLAMAETILGFNAPAGRLNLTWYRDDSQLPDINDYDIIKNGRTYRYFQGDVLYPFGFGLTYTDFSYSDLCVELRDGHILDICFTVTNQGNAVSDEVAQVYGTAAASRVKKPLRQLLGFLRLKNVKPGEKRGVHIQVPVDELAFYDVISGTLMVEEGQYEIMAGPSSASPLISVLTDIPGQKPGLRDLEKNVSADHYDDYENIMLTEGHLGYTAAAVKDLDHEGLLVYGNSQLKAGKKTLVLHMCAEQACSAEITADGAVIGFWQGNTREYSVFPQMAFDERSARDLEERIASWKPVYSHVRVPLDIPKSLENRPVTLTIRFKGAVKLCFFRIED</sequence>
<evidence type="ECO:0000259" key="4">
    <source>
        <dbReference type="SMART" id="SM01217"/>
    </source>
</evidence>
<proteinExistence type="inferred from homology"/>
<dbReference type="PANTHER" id="PTHR42721:SF3">
    <property type="entry name" value="BETA-D-XYLOSIDASE 5-RELATED"/>
    <property type="match status" value="1"/>
</dbReference>
<evidence type="ECO:0000256" key="3">
    <source>
        <dbReference type="ARBA" id="ARBA00022801"/>
    </source>
</evidence>
<evidence type="ECO:0000256" key="1">
    <source>
        <dbReference type="ARBA" id="ARBA00005336"/>
    </source>
</evidence>
<keyword evidence="2" id="KW-0732">Signal</keyword>
<gene>
    <name evidence="5" type="ORF">IAB46_00135</name>
</gene>
<organism evidence="5 6">
    <name type="scientific">Candidatus Scybalocola faecigallinarum</name>
    <dbReference type="NCBI Taxonomy" id="2840941"/>
    <lineage>
        <taxon>Bacteria</taxon>
        <taxon>Bacillati</taxon>
        <taxon>Bacillota</taxon>
        <taxon>Clostridia</taxon>
        <taxon>Lachnospirales</taxon>
        <taxon>Lachnospiraceae</taxon>
        <taxon>Lachnospiraceae incertae sedis</taxon>
        <taxon>Candidatus Scybalocola (ex Gilroy et al. 2021)</taxon>
    </lineage>
</organism>
<dbReference type="InterPro" id="IPR001764">
    <property type="entry name" value="Glyco_hydro_3_N"/>
</dbReference>
<keyword evidence="3 5" id="KW-0378">Hydrolase</keyword>
<dbReference type="InterPro" id="IPR017853">
    <property type="entry name" value="GH"/>
</dbReference>
<dbReference type="Gene3D" id="3.40.50.1700">
    <property type="entry name" value="Glycoside hydrolase family 3 C-terminal domain"/>
    <property type="match status" value="1"/>
</dbReference>
<dbReference type="Proteomes" id="UP000823927">
    <property type="component" value="Unassembled WGS sequence"/>
</dbReference>
<dbReference type="GO" id="GO:0031222">
    <property type="term" value="P:arabinan catabolic process"/>
    <property type="evidence" value="ECO:0007669"/>
    <property type="project" value="TreeGrafter"/>
</dbReference>
<dbReference type="GO" id="GO:0046556">
    <property type="term" value="F:alpha-L-arabinofuranosidase activity"/>
    <property type="evidence" value="ECO:0007669"/>
    <property type="project" value="TreeGrafter"/>
</dbReference>
<accession>A0A9D1JPB7</accession>
<dbReference type="SUPFAM" id="SSF52279">
    <property type="entry name" value="Beta-D-glucan exohydrolase, C-terminal domain"/>
    <property type="match status" value="1"/>
</dbReference>
<evidence type="ECO:0000256" key="2">
    <source>
        <dbReference type="ARBA" id="ARBA00022729"/>
    </source>
</evidence>
<dbReference type="Gene3D" id="2.60.120.380">
    <property type="match status" value="1"/>
</dbReference>
<dbReference type="SMART" id="SM01217">
    <property type="entry name" value="Fn3_like"/>
    <property type="match status" value="1"/>
</dbReference>
<name>A0A9D1JPB7_9FIRM</name>
<dbReference type="AlphaFoldDB" id="A0A9D1JPB7"/>
<dbReference type="GO" id="GO:0009044">
    <property type="term" value="F:xylan 1,4-beta-xylosidase activity"/>
    <property type="evidence" value="ECO:0007669"/>
    <property type="project" value="InterPro"/>
</dbReference>
<dbReference type="CDD" id="cd23343">
    <property type="entry name" value="beta-trefoil_FSCN_BglX-like"/>
    <property type="match status" value="1"/>
</dbReference>
<dbReference type="SUPFAM" id="SSF51445">
    <property type="entry name" value="(Trans)glycosidases"/>
    <property type="match status" value="1"/>
</dbReference>
<dbReference type="PANTHER" id="PTHR42721">
    <property type="entry name" value="SUGAR HYDROLASE-RELATED"/>
    <property type="match status" value="1"/>
</dbReference>
<evidence type="ECO:0000313" key="6">
    <source>
        <dbReference type="Proteomes" id="UP000823927"/>
    </source>
</evidence>
<dbReference type="InterPro" id="IPR002772">
    <property type="entry name" value="Glyco_hydro_3_C"/>
</dbReference>
<comment type="similarity">
    <text evidence="1">Belongs to the glycosyl hydrolase 3 family.</text>
</comment>
<reference evidence="5" key="1">
    <citation type="submission" date="2020-10" db="EMBL/GenBank/DDBJ databases">
        <authorList>
            <person name="Gilroy R."/>
        </authorList>
    </citation>
    <scope>NUCLEOTIDE SEQUENCE</scope>
    <source>
        <strain evidence="5">CHK178-757</strain>
    </source>
</reference>
<reference evidence="5" key="2">
    <citation type="journal article" date="2021" name="PeerJ">
        <title>Extensive microbial diversity within the chicken gut microbiome revealed by metagenomics and culture.</title>
        <authorList>
            <person name="Gilroy R."/>
            <person name="Ravi A."/>
            <person name="Getino M."/>
            <person name="Pursley I."/>
            <person name="Horton D.L."/>
            <person name="Alikhan N.F."/>
            <person name="Baker D."/>
            <person name="Gharbi K."/>
            <person name="Hall N."/>
            <person name="Watson M."/>
            <person name="Adriaenssens E.M."/>
            <person name="Foster-Nyarko E."/>
            <person name="Jarju S."/>
            <person name="Secka A."/>
            <person name="Antonio M."/>
            <person name="Oren A."/>
            <person name="Chaudhuri R.R."/>
            <person name="La Ragione R."/>
            <person name="Hildebrand F."/>
            <person name="Pallen M.J."/>
        </authorList>
    </citation>
    <scope>NUCLEOTIDE SEQUENCE</scope>
    <source>
        <strain evidence="5">CHK178-757</strain>
    </source>
</reference>
<dbReference type="InterPro" id="IPR013783">
    <property type="entry name" value="Ig-like_fold"/>
</dbReference>
<dbReference type="Pfam" id="PF14310">
    <property type="entry name" value="Fn3-like"/>
    <property type="match status" value="1"/>
</dbReference>
<dbReference type="InterPro" id="IPR036962">
    <property type="entry name" value="Glyco_hydro_3_N_sf"/>
</dbReference>
<dbReference type="InterPro" id="IPR036881">
    <property type="entry name" value="Glyco_hydro_3_C_sf"/>
</dbReference>
<dbReference type="EMBL" id="DVIT01000002">
    <property type="protein sequence ID" value="HIS45972.1"/>
    <property type="molecule type" value="Genomic_DNA"/>
</dbReference>
<dbReference type="InterPro" id="IPR044993">
    <property type="entry name" value="BXL"/>
</dbReference>